<keyword evidence="1" id="KW-0238">DNA-binding</keyword>
<evidence type="ECO:0000259" key="2">
    <source>
        <dbReference type="PROSITE" id="PS50943"/>
    </source>
</evidence>
<dbReference type="CDD" id="cd00093">
    <property type="entry name" value="HTH_XRE"/>
    <property type="match status" value="1"/>
</dbReference>
<dbReference type="GO" id="GO:0005634">
    <property type="term" value="C:nucleus"/>
    <property type="evidence" value="ECO:0007669"/>
    <property type="project" value="TreeGrafter"/>
</dbReference>
<name>A0A6C0EU43_9ZZZZ</name>
<protein>
    <recommendedName>
        <fullName evidence="2">HTH cro/C1-type domain-containing protein</fullName>
    </recommendedName>
</protein>
<accession>A0A6C0EU43</accession>
<evidence type="ECO:0000256" key="1">
    <source>
        <dbReference type="ARBA" id="ARBA00023125"/>
    </source>
</evidence>
<dbReference type="SMART" id="SM00530">
    <property type="entry name" value="HTH_XRE"/>
    <property type="match status" value="1"/>
</dbReference>
<feature type="domain" description="HTH cro/C1-type" evidence="2">
    <location>
        <begin position="43"/>
        <end position="97"/>
    </location>
</feature>
<dbReference type="Gene3D" id="1.10.260.40">
    <property type="entry name" value="lambda repressor-like DNA-binding domains"/>
    <property type="match status" value="1"/>
</dbReference>
<proteinExistence type="predicted"/>
<dbReference type="InterPro" id="IPR010982">
    <property type="entry name" value="Lambda_DNA-bd_dom_sf"/>
</dbReference>
<dbReference type="GO" id="GO:0003677">
    <property type="term" value="F:DNA binding"/>
    <property type="evidence" value="ECO:0007669"/>
    <property type="project" value="UniProtKB-KW"/>
</dbReference>
<dbReference type="InterPro" id="IPR001387">
    <property type="entry name" value="Cro/C1-type_HTH"/>
</dbReference>
<dbReference type="PROSITE" id="PS50943">
    <property type="entry name" value="HTH_CROC1"/>
    <property type="match status" value="1"/>
</dbReference>
<dbReference type="SUPFAM" id="SSF47413">
    <property type="entry name" value="lambda repressor-like DNA-binding domains"/>
    <property type="match status" value="1"/>
</dbReference>
<reference evidence="3" key="1">
    <citation type="journal article" date="2020" name="Nature">
        <title>Giant virus diversity and host interactions through global metagenomics.</title>
        <authorList>
            <person name="Schulz F."/>
            <person name="Roux S."/>
            <person name="Paez-Espino D."/>
            <person name="Jungbluth S."/>
            <person name="Walsh D.A."/>
            <person name="Denef V.J."/>
            <person name="McMahon K.D."/>
            <person name="Konstantinidis K.T."/>
            <person name="Eloe-Fadrosh E.A."/>
            <person name="Kyrpides N.C."/>
            <person name="Woyke T."/>
        </authorList>
    </citation>
    <scope>NUCLEOTIDE SEQUENCE</scope>
    <source>
        <strain evidence="3">GVMAG-M-3300009159-65</strain>
    </source>
</reference>
<dbReference type="PANTHER" id="PTHR10245:SF15">
    <property type="entry name" value="ENDOTHELIAL DIFFERENTIATION-RELATED FACTOR 1"/>
    <property type="match status" value="1"/>
</dbReference>
<dbReference type="EMBL" id="MN738930">
    <property type="protein sequence ID" value="QHT32033.1"/>
    <property type="molecule type" value="Genomic_DNA"/>
</dbReference>
<sequence length="106" mass="12280">MIQDWEVVVLNKDKKRQNDTSFTNVKNDDIINKKPSINFQQAMQQARMTNKMSQKDLALKMGVNVNTIVNYEKGKEIPTNLFISKLETLFKIPLPRIKAIKTKTVE</sequence>
<organism evidence="3">
    <name type="scientific">viral metagenome</name>
    <dbReference type="NCBI Taxonomy" id="1070528"/>
    <lineage>
        <taxon>unclassified sequences</taxon>
        <taxon>metagenomes</taxon>
        <taxon>organismal metagenomes</taxon>
    </lineage>
</organism>
<dbReference type="AlphaFoldDB" id="A0A6C0EU43"/>
<dbReference type="PANTHER" id="PTHR10245">
    <property type="entry name" value="ENDOTHELIAL DIFFERENTIATION-RELATED FACTOR 1 MULTIPROTEIN BRIDGING FACTOR 1"/>
    <property type="match status" value="1"/>
</dbReference>
<evidence type="ECO:0000313" key="3">
    <source>
        <dbReference type="EMBL" id="QHT32033.1"/>
    </source>
</evidence>
<dbReference type="Pfam" id="PF01381">
    <property type="entry name" value="HTH_3"/>
    <property type="match status" value="1"/>
</dbReference>